<keyword evidence="4" id="KW-1185">Reference proteome</keyword>
<dbReference type="EMBL" id="QRNO01000012">
    <property type="protein sequence ID" value="RHK51791.1"/>
    <property type="molecule type" value="Genomic_DNA"/>
</dbReference>
<organism evidence="3 4">
    <name type="scientific">Leyella stercorea</name>
    <dbReference type="NCBI Taxonomy" id="363265"/>
    <lineage>
        <taxon>Bacteria</taxon>
        <taxon>Pseudomonadati</taxon>
        <taxon>Bacteroidota</taxon>
        <taxon>Bacteroidia</taxon>
        <taxon>Bacteroidales</taxon>
        <taxon>Prevotellaceae</taxon>
        <taxon>Leyella</taxon>
    </lineage>
</organism>
<proteinExistence type="predicted"/>
<reference evidence="3 4" key="1">
    <citation type="submission" date="2018-08" db="EMBL/GenBank/DDBJ databases">
        <title>A genome reference for cultivated species of the human gut microbiota.</title>
        <authorList>
            <person name="Zou Y."/>
            <person name="Xue W."/>
            <person name="Luo G."/>
        </authorList>
    </citation>
    <scope>NUCLEOTIDE SEQUENCE [LARGE SCALE GENOMIC DNA]</scope>
    <source>
        <strain evidence="3 4">AF42-9</strain>
    </source>
</reference>
<protein>
    <submittedName>
        <fullName evidence="3">Uncharacterized protein</fullName>
    </submittedName>
</protein>
<evidence type="ECO:0000313" key="3">
    <source>
        <dbReference type="EMBL" id="RHK51791.1"/>
    </source>
</evidence>
<accession>A0A3R6JD99</accession>
<dbReference type="OrthoDB" id="1055572at2"/>
<name>A0A3R6JD99_9BACT</name>
<sequence length="1353" mass="147121">MKKILSLLSMLMITVTAFATSYTDKLTYKLTVFTALTKDLPAGELTIEPYGTSNYTVTAKGCDLSDFDAGNWDEIVCEDVAGTKDANGVTTITLDNPYAYRTSDNTAFTDTKLVVKFNGTKAYAHFEGKMKVMYVARAFEYTFGTDEGFDGGGSTGGGETGGEVAAPFEKVDFVGDGTNFNWSIPVNWDTQKIVMSIDPSTCTGACEDIIGLGQVATAWDNTLHLYRKPNGTLQGYFNVPGGSNNNTNPFDETNPIKVEVSKAQGFVVNGVVKIPASQMSALFALSTVNMGTGEGTNDKSRATYNYVKVVDKDWTEVPPVTVKDTKKFENVAYTTSMGGSGTATVTFTEMSDDTFPMTFVSDDLNVKAENLTKGTDEKGRTTYTGTAKRTDVDVTFTVKAVVYGETTAQKLYMTMDNGSSFVVTVGEDPDYVAPVVYKNTLKVVRGTDTKAYENAEVSVLAKGENKYAVTIPSFTDMDQMEGTIGKLTFEATGVEENGTLKLAATSAATTQEGGSGWDNAGFTASMDATVTGETLAGTFTVVYPNDATNYTYTLYYGVEPPTTPEAPKDVTVVEKYQADGSGFSHTINVDWDKQKIVASIDFSNGGDDKDILAMTTGDSFAAFQTSTYRTMHWYCNQTAKQMSGFFAKDGAGNNNTGRMDVADCLAKFEISKADGLKVNGVVKMTPTALEELLTGDRIIIGSGESPKFSKAYYNYIKVVSLDWKETTEPEVTVKDEKTFNEALYMQDQKVADATVVVKEMSDETINMSLKFGENEYTSTELTKGTDEKNRTTYTGKVANGDQTYDVAGVVYEKDNVARLYMTLTTSITTVVVGENPDNVTPEVTEVSNKTYTNNLRIFDGEEPVVENAEAQVNIIKYSDESYKVTLKNVNMLNKTQDLVFVGKALIEEAPTEATEPLTIIAKSDEATTTFFGEEMNGTFEITEVSAEEIKMGFVLNNTSLEYQGEFNYTEEETPEVYTSNLHIYDAAAPETDLFQADQAKVEFLATATGGFKLTLKDVTLNEKTQDLVFTGTLPTPQPGGQDPLAEEGETTPAEPAMVLNAIADEATATFLGTTSATAVFNVIMNDEAETENDAFALTFTITAGEKNYAGEFNYEKKDPVEEYPVNFDKTAKSTHSSRALNSFSLQQTGKDKQTESVYASKAAYEDHTSKVFTVEAGSELTASFDYTGEWMHSFVYIDFDNDGQFSYKEGQWDQTGTDLVAFSFYSLDSNPKNDASGYNSVGDELTGDARNTYVAPSFKAPAKAGEYRIRFKFDWNCILPGGSSSILSDGGGVWDATLKVVEPVVDGISSINAEVANGEAQFFTIDGVKLSKLQKGLNIVRTADGKVKKVLVK</sequence>
<evidence type="ECO:0000313" key="4">
    <source>
        <dbReference type="Proteomes" id="UP000286598"/>
    </source>
</evidence>
<feature type="chain" id="PRO_5018595376" evidence="2">
    <location>
        <begin position="20"/>
        <end position="1353"/>
    </location>
</feature>
<gene>
    <name evidence="3" type="ORF">DW060_03780</name>
</gene>
<keyword evidence="2" id="KW-0732">Signal</keyword>
<dbReference type="Proteomes" id="UP000286598">
    <property type="component" value="Unassembled WGS sequence"/>
</dbReference>
<feature type="signal peptide" evidence="2">
    <location>
        <begin position="1"/>
        <end position="19"/>
    </location>
</feature>
<feature type="region of interest" description="Disordered" evidence="1">
    <location>
        <begin position="1030"/>
        <end position="1049"/>
    </location>
</feature>
<comment type="caution">
    <text evidence="3">The sequence shown here is derived from an EMBL/GenBank/DDBJ whole genome shotgun (WGS) entry which is preliminary data.</text>
</comment>
<evidence type="ECO:0000256" key="1">
    <source>
        <dbReference type="SAM" id="MobiDB-lite"/>
    </source>
</evidence>
<evidence type="ECO:0000256" key="2">
    <source>
        <dbReference type="SAM" id="SignalP"/>
    </source>
</evidence>